<gene>
    <name evidence="1" type="ORF">NIK97_12990</name>
</gene>
<dbReference type="RefSeq" id="WP_121987312.1">
    <property type="nucleotide sequence ID" value="NZ_CP099968.1"/>
</dbReference>
<protein>
    <submittedName>
        <fullName evidence="1">Uncharacterized protein</fullName>
    </submittedName>
</protein>
<name>A0ABY5UIG1_9HYPH</name>
<evidence type="ECO:0000313" key="1">
    <source>
        <dbReference type="EMBL" id="UWL62452.1"/>
    </source>
</evidence>
<reference evidence="1" key="1">
    <citation type="submission" date="2022-06" db="EMBL/GenBank/DDBJ databases">
        <title>Complete Genome Sequence of Deoxynivalenol-bioadsorption Ochrobactrum pseudintermedium ASAG-D25.</title>
        <authorList>
            <person name="Wang N."/>
        </authorList>
    </citation>
    <scope>NUCLEOTIDE SEQUENCE</scope>
    <source>
        <strain evidence="1">ASAG-D25</strain>
    </source>
</reference>
<keyword evidence="2" id="KW-1185">Reference proteome</keyword>
<sequence>MGDLAAGLVVTLAKTALCMMFGCQHCQASMNSAGKARSFQLAIHDENLRESGDAERPFGTDIDHQKARHLWTFYSMAASRQSYVNSPKPELSVPK</sequence>
<dbReference type="EMBL" id="CP099968">
    <property type="protein sequence ID" value="UWL62452.1"/>
    <property type="molecule type" value="Genomic_DNA"/>
</dbReference>
<dbReference type="Proteomes" id="UP001058739">
    <property type="component" value="Chromosome 02"/>
</dbReference>
<organism evidence="1 2">
    <name type="scientific">Brucella pseudintermedia</name>
    <dbReference type="NCBI Taxonomy" id="370111"/>
    <lineage>
        <taxon>Bacteria</taxon>
        <taxon>Pseudomonadati</taxon>
        <taxon>Pseudomonadota</taxon>
        <taxon>Alphaproteobacteria</taxon>
        <taxon>Hyphomicrobiales</taxon>
        <taxon>Brucellaceae</taxon>
        <taxon>Brucella/Ochrobactrum group</taxon>
        <taxon>Brucella</taxon>
    </lineage>
</organism>
<proteinExistence type="predicted"/>
<evidence type="ECO:0000313" key="2">
    <source>
        <dbReference type="Proteomes" id="UP001058739"/>
    </source>
</evidence>
<accession>A0ABY5UIG1</accession>